<dbReference type="EMBL" id="JAPCID010000029">
    <property type="protein sequence ID" value="MDA0139798.1"/>
    <property type="molecule type" value="Genomic_DNA"/>
</dbReference>
<name>A0ABT4RMZ5_9ACTN</name>
<organism evidence="2 3">
    <name type="scientific">Solirubrobacter deserti</name>
    <dbReference type="NCBI Taxonomy" id="2282478"/>
    <lineage>
        <taxon>Bacteria</taxon>
        <taxon>Bacillati</taxon>
        <taxon>Actinomycetota</taxon>
        <taxon>Thermoleophilia</taxon>
        <taxon>Solirubrobacterales</taxon>
        <taxon>Solirubrobacteraceae</taxon>
        <taxon>Solirubrobacter</taxon>
    </lineage>
</organism>
<feature type="compositionally biased region" description="Polar residues" evidence="1">
    <location>
        <begin position="224"/>
        <end position="241"/>
    </location>
</feature>
<protein>
    <recommendedName>
        <fullName evidence="4">CARDB domain-containing protein</fullName>
    </recommendedName>
</protein>
<evidence type="ECO:0000313" key="3">
    <source>
        <dbReference type="Proteomes" id="UP001147700"/>
    </source>
</evidence>
<feature type="region of interest" description="Disordered" evidence="1">
    <location>
        <begin position="195"/>
        <end position="241"/>
    </location>
</feature>
<sequence length="341" mass="36380">MVAVVVGALVLFALFFLVRSCNDSRTDNALREYNRQVAGIATTSRQTGERLFEAMGRAGEGSPNDLFAEINSFKATAEQSLTQAQDLSVPGEMVDAQQALLIALELRRDGLEAISQDIRNALGDEGETADAAIEAIAGQNQAFNASDVIYKARVQPFIKDALDKAEVTGQEIPPSRFMNDISWVSPPFVASELDQQLSTGGEDGDGNTRQSAECTGPGLHGSGLNATSFGETTLQPGTSNRLTYSDGQRFLVSFANQGENDEFNIKVSVKISRSSGDGETITLQKTVPRVAQGETVQVELPLTEEPPIGTALNIAVTVAAAPCEEKTDNNKATYPALFDQG</sequence>
<evidence type="ECO:0000256" key="1">
    <source>
        <dbReference type="SAM" id="MobiDB-lite"/>
    </source>
</evidence>
<reference evidence="2" key="1">
    <citation type="submission" date="2022-10" db="EMBL/GenBank/DDBJ databases">
        <title>The WGS of Solirubrobacter sp. CPCC 204708.</title>
        <authorList>
            <person name="Jiang Z."/>
        </authorList>
    </citation>
    <scope>NUCLEOTIDE SEQUENCE</scope>
    <source>
        <strain evidence="2">CPCC 204708</strain>
    </source>
</reference>
<dbReference type="Proteomes" id="UP001147700">
    <property type="component" value="Unassembled WGS sequence"/>
</dbReference>
<keyword evidence="3" id="KW-1185">Reference proteome</keyword>
<evidence type="ECO:0000313" key="2">
    <source>
        <dbReference type="EMBL" id="MDA0139798.1"/>
    </source>
</evidence>
<comment type="caution">
    <text evidence="2">The sequence shown here is derived from an EMBL/GenBank/DDBJ whole genome shotgun (WGS) entry which is preliminary data.</text>
</comment>
<accession>A0ABT4RMZ5</accession>
<proteinExistence type="predicted"/>
<dbReference type="RefSeq" id="WP_270006552.1">
    <property type="nucleotide sequence ID" value="NZ_JAPCID010000029.1"/>
</dbReference>
<gene>
    <name evidence="2" type="ORF">OJ962_20010</name>
</gene>
<evidence type="ECO:0008006" key="4">
    <source>
        <dbReference type="Google" id="ProtNLM"/>
    </source>
</evidence>